<accession>A0ABW8FSI5</accession>
<dbReference type="Proteomes" id="UP001617714">
    <property type="component" value="Unassembled WGS sequence"/>
</dbReference>
<gene>
    <name evidence="2" type="ORF">ACIPSN_00010</name>
</gene>
<evidence type="ECO:0000256" key="1">
    <source>
        <dbReference type="SAM" id="MobiDB-lite"/>
    </source>
</evidence>
<proteinExistence type="predicted"/>
<reference evidence="2 3" key="1">
    <citation type="submission" date="2024-10" db="EMBL/GenBank/DDBJ databases">
        <authorList>
            <person name="Lu C.-H."/>
        </authorList>
    </citation>
    <scope>NUCLEOTIDE SEQUENCE [LARGE SCALE GENOMIC DNA]</scope>
    <source>
        <strain evidence="2 3">22QBSP01-2</strain>
    </source>
</reference>
<protein>
    <submittedName>
        <fullName evidence="2">Uncharacterized protein</fullName>
    </submittedName>
</protein>
<feature type="region of interest" description="Disordered" evidence="1">
    <location>
        <begin position="35"/>
        <end position="55"/>
    </location>
</feature>
<dbReference type="GeneID" id="90771843"/>
<feature type="compositionally biased region" description="Basic and acidic residues" evidence="1">
    <location>
        <begin position="35"/>
        <end position="54"/>
    </location>
</feature>
<dbReference type="EMBL" id="JBIXKD010000001">
    <property type="protein sequence ID" value="MFJ5319777.1"/>
    <property type="molecule type" value="Genomic_DNA"/>
</dbReference>
<comment type="caution">
    <text evidence="2">The sequence shown here is derived from an EMBL/GenBank/DDBJ whole genome shotgun (WGS) entry which is preliminary data.</text>
</comment>
<keyword evidence="3" id="KW-1185">Reference proteome</keyword>
<evidence type="ECO:0000313" key="2">
    <source>
        <dbReference type="EMBL" id="MFJ5319777.1"/>
    </source>
</evidence>
<evidence type="ECO:0000313" key="3">
    <source>
        <dbReference type="Proteomes" id="UP001617714"/>
    </source>
</evidence>
<dbReference type="RefSeq" id="WP_039485784.1">
    <property type="nucleotide sequence ID" value="NZ_CP087392.1"/>
</dbReference>
<name>A0ABW8FSI5_9GAMM</name>
<organism evidence="2 3">
    <name type="scientific">Pectobacterium parvum</name>
    <dbReference type="NCBI Taxonomy" id="2778550"/>
    <lineage>
        <taxon>Bacteria</taxon>
        <taxon>Pseudomonadati</taxon>
        <taxon>Pseudomonadota</taxon>
        <taxon>Gammaproteobacteria</taxon>
        <taxon>Enterobacterales</taxon>
        <taxon>Pectobacteriaceae</taxon>
        <taxon>Pectobacterium</taxon>
    </lineage>
</organism>
<sequence length="100" mass="11338">MFVSDILEANLLFAQTSKHAIATSEDTFKMALEKAKDSGQISRHEPSAKIEPQRSKAAQEFMDWISKEQYEATPAEEHMALDLKVQERIKEMAEQGQQLA</sequence>